<protein>
    <submittedName>
        <fullName evidence="4">EAL domain-containing protein</fullName>
    </submittedName>
</protein>
<evidence type="ECO:0000313" key="4">
    <source>
        <dbReference type="EMBL" id="MXP41312.1"/>
    </source>
</evidence>
<dbReference type="Gene3D" id="3.30.70.270">
    <property type="match status" value="1"/>
</dbReference>
<dbReference type="Gene3D" id="3.20.20.450">
    <property type="entry name" value="EAL domain"/>
    <property type="match status" value="1"/>
</dbReference>
<dbReference type="PROSITE" id="PS50112">
    <property type="entry name" value="PAS"/>
    <property type="match status" value="1"/>
</dbReference>
<evidence type="ECO:0000313" key="5">
    <source>
        <dbReference type="Proteomes" id="UP000469159"/>
    </source>
</evidence>
<dbReference type="SUPFAM" id="SSF55073">
    <property type="entry name" value="Nucleotide cyclase"/>
    <property type="match status" value="1"/>
</dbReference>
<dbReference type="PANTHER" id="PTHR44757">
    <property type="entry name" value="DIGUANYLATE CYCLASE DGCP"/>
    <property type="match status" value="1"/>
</dbReference>
<dbReference type="InterPro" id="IPR000160">
    <property type="entry name" value="GGDEF_dom"/>
</dbReference>
<dbReference type="SMART" id="SM00091">
    <property type="entry name" value="PAS"/>
    <property type="match status" value="1"/>
</dbReference>
<dbReference type="PROSITE" id="PS50883">
    <property type="entry name" value="EAL"/>
    <property type="match status" value="1"/>
</dbReference>
<dbReference type="AlphaFoldDB" id="A0A6I4UQZ8"/>
<accession>A0A6I4UQZ8</accession>
<dbReference type="InterPro" id="IPR000014">
    <property type="entry name" value="PAS"/>
</dbReference>
<dbReference type="InterPro" id="IPR035919">
    <property type="entry name" value="EAL_sf"/>
</dbReference>
<feature type="domain" description="PAS" evidence="1">
    <location>
        <begin position="50"/>
        <end position="89"/>
    </location>
</feature>
<name>A0A6I4UQZ8_9SPHN</name>
<sequence>MDLSGIFRVRPGSSGQEEAVAGPPVIITAADPARRLEVLDDFEQAGIGWIWATDSENRLIYISAGAAQTLGRTVEDLLGQPLFQLFETDPDNPDERSDRPLKFQLSARNKLTDLVLRFADEEPLGRGRAAWWSFSGHPKFDGEGVFRGYRGSAKDVTLEYQRKLEDSRLAEYDSLTGLANRHRMTRRLESTLAAYRNAKRSCALMMLDLDRFKQVNDTMGHPAGDELLRQVAERLRNIIGDRGEIGRLGGDEFQVILPDLDDRGKLGALAEKIIQIVCQPYPIDGKRAIIGTSIGIAVAPYDGLARDEMVRASDLALYAAKNGGRGQFRFYSADLKDEEQERTLLLDDLREALDNEQLELHYQPVVRTADNMVVGFEALMRWEHPERGSVSPGVFIPAAEDGNLIGRVGEWALRQACWAATNWPQSVRVAVNVSAVQFAAAGFPELVASVLSETGLAPNRLELELTEGVFMGDSEAIDATFKALKQLGVRMALDDFGTGYSSLSYLRSAPFDRIKVDKSFVDTCTQKDENSAKIITAIIGLSEALGMETTVEGVEAFDQLELVIAKGGKFVQGWIYSKALRLAEIEARLGSGEFKIEPDGPQIYRAERRSMFRRIGLIHDDHRYQAVMRDLSKTGARIEGLLGVPVGTGLVLDLGGGQLAVCTVSRSQDATIAVEFETPLVSDGAGGLCTRHRVSPYALASAGMPLTSLPQGSYPLEQMQQDGPKGAPQFMQVAVGGNG</sequence>
<dbReference type="SUPFAM" id="SSF55785">
    <property type="entry name" value="PYP-like sensor domain (PAS domain)"/>
    <property type="match status" value="1"/>
</dbReference>
<dbReference type="InterPro" id="IPR035965">
    <property type="entry name" value="PAS-like_dom_sf"/>
</dbReference>
<evidence type="ECO:0000259" key="2">
    <source>
        <dbReference type="PROSITE" id="PS50883"/>
    </source>
</evidence>
<dbReference type="Gene3D" id="3.30.450.20">
    <property type="entry name" value="PAS domain"/>
    <property type="match status" value="1"/>
</dbReference>
<dbReference type="InterPro" id="IPR052155">
    <property type="entry name" value="Biofilm_reg_signaling"/>
</dbReference>
<feature type="domain" description="EAL" evidence="2">
    <location>
        <begin position="342"/>
        <end position="593"/>
    </location>
</feature>
<dbReference type="OrthoDB" id="9814202at2"/>
<proteinExistence type="predicted"/>
<dbReference type="SMART" id="SM00052">
    <property type="entry name" value="EAL"/>
    <property type="match status" value="1"/>
</dbReference>
<evidence type="ECO:0000259" key="1">
    <source>
        <dbReference type="PROSITE" id="PS50112"/>
    </source>
</evidence>
<dbReference type="CDD" id="cd00130">
    <property type="entry name" value="PAS"/>
    <property type="match status" value="1"/>
</dbReference>
<dbReference type="Pfam" id="PF13426">
    <property type="entry name" value="PAS_9"/>
    <property type="match status" value="1"/>
</dbReference>
<evidence type="ECO:0000259" key="3">
    <source>
        <dbReference type="PROSITE" id="PS50887"/>
    </source>
</evidence>
<keyword evidence="5" id="KW-1185">Reference proteome</keyword>
<dbReference type="SMART" id="SM00267">
    <property type="entry name" value="GGDEF"/>
    <property type="match status" value="1"/>
</dbReference>
<dbReference type="CDD" id="cd01948">
    <property type="entry name" value="EAL"/>
    <property type="match status" value="1"/>
</dbReference>
<reference evidence="4 5" key="1">
    <citation type="submission" date="2019-12" db="EMBL/GenBank/DDBJ databases">
        <title>Genomic-based taxomic classification of the family Erythrobacteraceae.</title>
        <authorList>
            <person name="Xu L."/>
        </authorList>
    </citation>
    <scope>NUCLEOTIDE SEQUENCE [LARGE SCALE GENOMIC DNA]</scope>
    <source>
        <strain evidence="4 5">MCCC 1K02066</strain>
    </source>
</reference>
<dbReference type="PANTHER" id="PTHR44757:SF10">
    <property type="entry name" value="MEMBRANE PROTEIN"/>
    <property type="match status" value="1"/>
</dbReference>
<dbReference type="CDD" id="cd01949">
    <property type="entry name" value="GGDEF"/>
    <property type="match status" value="1"/>
</dbReference>
<dbReference type="InterPro" id="IPR001633">
    <property type="entry name" value="EAL_dom"/>
</dbReference>
<dbReference type="Pfam" id="PF00990">
    <property type="entry name" value="GGDEF"/>
    <property type="match status" value="1"/>
</dbReference>
<dbReference type="InterPro" id="IPR043128">
    <property type="entry name" value="Rev_trsase/Diguanyl_cyclase"/>
</dbReference>
<dbReference type="SUPFAM" id="SSF141868">
    <property type="entry name" value="EAL domain-like"/>
    <property type="match status" value="1"/>
</dbReference>
<feature type="domain" description="GGDEF" evidence="3">
    <location>
        <begin position="200"/>
        <end position="333"/>
    </location>
</feature>
<dbReference type="Pfam" id="PF00563">
    <property type="entry name" value="EAL"/>
    <property type="match status" value="1"/>
</dbReference>
<dbReference type="RefSeq" id="WP_160746172.1">
    <property type="nucleotide sequence ID" value="NZ_WTYK01000003.1"/>
</dbReference>
<dbReference type="PROSITE" id="PS50887">
    <property type="entry name" value="GGDEF"/>
    <property type="match status" value="1"/>
</dbReference>
<gene>
    <name evidence="4" type="ORF">GRI75_06615</name>
</gene>
<dbReference type="EMBL" id="WTYK01000003">
    <property type="protein sequence ID" value="MXP41312.1"/>
    <property type="molecule type" value="Genomic_DNA"/>
</dbReference>
<dbReference type="Proteomes" id="UP000469159">
    <property type="component" value="Unassembled WGS sequence"/>
</dbReference>
<organism evidence="4 5">
    <name type="scientific">Croceibacterium soli</name>
    <dbReference type="NCBI Taxonomy" id="1739690"/>
    <lineage>
        <taxon>Bacteria</taxon>
        <taxon>Pseudomonadati</taxon>
        <taxon>Pseudomonadota</taxon>
        <taxon>Alphaproteobacteria</taxon>
        <taxon>Sphingomonadales</taxon>
        <taxon>Erythrobacteraceae</taxon>
        <taxon>Croceibacterium</taxon>
    </lineage>
</organism>
<dbReference type="NCBIfam" id="TIGR00254">
    <property type="entry name" value="GGDEF"/>
    <property type="match status" value="1"/>
</dbReference>
<comment type="caution">
    <text evidence="4">The sequence shown here is derived from an EMBL/GenBank/DDBJ whole genome shotgun (WGS) entry which is preliminary data.</text>
</comment>
<dbReference type="InterPro" id="IPR029787">
    <property type="entry name" value="Nucleotide_cyclase"/>
</dbReference>